<organism evidence="2 3">
    <name type="scientific">Streptomyces zagrosensis</name>
    <dbReference type="NCBI Taxonomy" id="1042984"/>
    <lineage>
        <taxon>Bacteria</taxon>
        <taxon>Bacillati</taxon>
        <taxon>Actinomycetota</taxon>
        <taxon>Actinomycetes</taxon>
        <taxon>Kitasatosporales</taxon>
        <taxon>Streptomycetaceae</taxon>
        <taxon>Streptomyces</taxon>
    </lineage>
</organism>
<accession>A0A7W9QHC8</accession>
<dbReference type="Proteomes" id="UP000588098">
    <property type="component" value="Unassembled WGS sequence"/>
</dbReference>
<evidence type="ECO:0000313" key="3">
    <source>
        <dbReference type="Proteomes" id="UP000588098"/>
    </source>
</evidence>
<gene>
    <name evidence="2" type="ORF">FHS42_006784</name>
</gene>
<feature type="region of interest" description="Disordered" evidence="1">
    <location>
        <begin position="194"/>
        <end position="245"/>
    </location>
</feature>
<dbReference type="EMBL" id="JACHJL010000026">
    <property type="protein sequence ID" value="MBB5939688.1"/>
    <property type="molecule type" value="Genomic_DNA"/>
</dbReference>
<sequence length="1262" mass="135299">MSTPAPLRVLRGTDLLDLTFSFVGLVFDNRLGRRYLVRADEALDGLLTVAFGPQHIIEEAFQEESPTPPANAPVGSLISGRSVLVFEVRATDAILYSETGLLEAMRDLPLRIVDAAREPDTTTSIQLAGPAPAQAATEDDNRLDADAPARATALVRLLRTTAELSARYGTDATLAAAAAAGAVIEVTAHDRTVTAPEPPAAAPESSVSTPESPVITAEPAATPEASVSAPAAVRRSPQDPFGDPVHPYTGIELPYRLLLSPSQRAQWIHRGAIDPEPGERVELWHTRLTHRAGLPQDRTVRAVWNRDRGPDPGAPETFTASLSAAHRNAIVELTSNDGLTTPEGQPFTPLPVAVDTLMLSAVGGWLDSLGQWPSRPSGITLSEWRHRAAMGRDHYVRVMFSGFLCPFGHRADLIQVTERKFDDARAAYLFQRRFIVVRQPLRTYDVKRALPIGAAETSPLANVQFPFTSVRIDTLVTPNLTNDIPTPESCHFFPATRAETPFRFKVTAVDHEGRTVEFRTPLLFLTEDRGSQGQLAAIVAEYNALAPMPLAASDASFEPAPETTADLLGQAVALAPSFKPDDTSLDVAQMVWGVEAPPGLHTPSLSDTHFFPQLRWAAVTVPAVSQLSGNDFTVPVTYAKRFTESGFSQIDQGLRKANLGEVFVNVLPVLGAPDLPLAMNFGKQSDRSGGLVAPSFDVAGLSRKTGPVSGVVAGGADALESIANGTFEPTDFFHASDVLGLLGANLLGILPLADLVKKAGLDQPLKVPNFFTESINAVTGFLSELRRIRDLIENEAERYSPAGRRVLQTAEALVKVIGAYLAQALSGKPGPIDLAQIDTAFNAFDAALTELLNTLPPGADPGVRALLDRVRQTVATWNNSAGQVLSLRQAVEKAGKGAKLPETINARLEWNPEIKPFPPGDPIFVPHAEPGKPTGRFSLVVDLRGSLRPDLSSGADVTCSLEEFDLVLVPSFNAMRLNFERIRFTARAGKKLDVEVAFRGVEFIGPLSFVETLRQLIPFDGFSDPPGIQVSSSGIVASYALPLPNLAVGVFSLENLRLAAYLNLPFIGKSLEVGFSFCTRQAPFRLTVSMLGGGGFFGIVLTPKRVAVLEAALEFGAAVSMNLGVASGSLSVMAGIYFRLELDSGEARLAGYFRARGEVDVLGIVSASIELYLELTWQPGKVSGRAKITISIHIGFWSQSVTIECEKTFVGGGESQDALAGPAPEAVRPPTFAQMMSPYPDPVTGARRDPVDEYCTAFAEVS</sequence>
<evidence type="ECO:0000313" key="2">
    <source>
        <dbReference type="EMBL" id="MBB5939688.1"/>
    </source>
</evidence>
<proteinExistence type="predicted"/>
<feature type="compositionally biased region" description="Low complexity" evidence="1">
    <location>
        <begin position="202"/>
        <end position="235"/>
    </location>
</feature>
<protein>
    <submittedName>
        <fullName evidence="2">Uncharacterized protein</fullName>
    </submittedName>
</protein>
<evidence type="ECO:0000256" key="1">
    <source>
        <dbReference type="SAM" id="MobiDB-lite"/>
    </source>
</evidence>
<comment type="caution">
    <text evidence="2">The sequence shown here is derived from an EMBL/GenBank/DDBJ whole genome shotgun (WGS) entry which is preliminary data.</text>
</comment>
<name>A0A7W9QHC8_9ACTN</name>
<dbReference type="RefSeq" id="WP_184579186.1">
    <property type="nucleotide sequence ID" value="NZ_JACHJL010000026.1"/>
</dbReference>
<reference evidence="2 3" key="1">
    <citation type="submission" date="2020-08" db="EMBL/GenBank/DDBJ databases">
        <title>Genomic Encyclopedia of Type Strains, Phase III (KMG-III): the genomes of soil and plant-associated and newly described type strains.</title>
        <authorList>
            <person name="Whitman W."/>
        </authorList>
    </citation>
    <scope>NUCLEOTIDE SEQUENCE [LARGE SCALE GENOMIC DNA]</scope>
    <source>
        <strain evidence="2 3">CECT 8305</strain>
    </source>
</reference>
<dbReference type="AlphaFoldDB" id="A0A7W9QHC8"/>
<feature type="region of interest" description="Disordered" evidence="1">
    <location>
        <begin position="121"/>
        <end position="141"/>
    </location>
</feature>
<keyword evidence="3" id="KW-1185">Reference proteome</keyword>